<proteinExistence type="predicted"/>
<reference evidence="1 2" key="1">
    <citation type="journal article" date="2011" name="ISME J.">
        <title>Community ecology of hot spring cyanobacterial mats: predominant populations and their functional potential.</title>
        <authorList>
            <person name="Klatt C.G."/>
            <person name="Wood J.M."/>
            <person name="Rusch D.B."/>
            <person name="Bateson M.M."/>
            <person name="Hamamura N."/>
            <person name="Heidelberg J.F."/>
            <person name="Grossman A.R."/>
            <person name="Bhaya D."/>
            <person name="Cohan F.M."/>
            <person name="Kuhl M."/>
            <person name="Bryant D.A."/>
            <person name="Ward D.M."/>
        </authorList>
    </citation>
    <scope>NUCLEOTIDE SEQUENCE [LARGE SCALE GENOMIC DNA]</scope>
    <source>
        <strain evidence="1">OS</strain>
    </source>
</reference>
<dbReference type="EMBL" id="PHFL01000008">
    <property type="protein sequence ID" value="RFM25164.1"/>
    <property type="molecule type" value="Genomic_DNA"/>
</dbReference>
<comment type="caution">
    <text evidence="1">The sequence shown here is derived from an EMBL/GenBank/DDBJ whole genome shotgun (WGS) entry which is preliminary data.</text>
</comment>
<accession>A0A395M5F0</accession>
<name>A0A395M5F0_9BACT</name>
<dbReference type="Proteomes" id="UP000266389">
    <property type="component" value="Unassembled WGS sequence"/>
</dbReference>
<sequence>MNAYALSYERLTHTGKRFPSLFADYASNNAKTQHSTAKFFNGNFRNPSAIKEKLLRLEQRDYQREKLAALLLEQQQ</sequence>
<dbReference type="AlphaFoldDB" id="A0A395M5F0"/>
<evidence type="ECO:0000313" key="1">
    <source>
        <dbReference type="EMBL" id="RFM25164.1"/>
    </source>
</evidence>
<organism evidence="1 2">
    <name type="scientific">Candidatus Thermochlorobacter aerophilus</name>
    <dbReference type="NCBI Taxonomy" id="1868324"/>
    <lineage>
        <taxon>Bacteria</taxon>
        <taxon>Pseudomonadati</taxon>
        <taxon>Chlorobiota</taxon>
        <taxon>Chlorobiia</taxon>
        <taxon>Chlorobiales</taxon>
        <taxon>Candidatus Thermochlorobacteriaceae</taxon>
        <taxon>Candidatus Thermochlorobacter</taxon>
    </lineage>
</organism>
<gene>
    <name evidence="1" type="ORF">D0433_01895</name>
</gene>
<protein>
    <submittedName>
        <fullName evidence="1">Uncharacterized protein</fullName>
    </submittedName>
</protein>
<evidence type="ECO:0000313" key="2">
    <source>
        <dbReference type="Proteomes" id="UP000266389"/>
    </source>
</evidence>